<evidence type="ECO:0000259" key="1">
    <source>
        <dbReference type="Pfam" id="PF05368"/>
    </source>
</evidence>
<dbReference type="PANTHER" id="PTHR47129">
    <property type="entry name" value="QUINONE OXIDOREDUCTASE 2"/>
    <property type="match status" value="1"/>
</dbReference>
<dbReference type="SUPFAM" id="SSF51735">
    <property type="entry name" value="NAD(P)-binding Rossmann-fold domains"/>
    <property type="match status" value="1"/>
</dbReference>
<keyword evidence="3" id="KW-1185">Reference proteome</keyword>
<dbReference type="Gene3D" id="3.40.50.720">
    <property type="entry name" value="NAD(P)-binding Rossmann-like Domain"/>
    <property type="match status" value="1"/>
</dbReference>
<dbReference type="Gene3D" id="3.90.25.10">
    <property type="entry name" value="UDP-galactose 4-epimerase, domain 1"/>
    <property type="match status" value="1"/>
</dbReference>
<accession>A0A1Y2LCL4</accession>
<dbReference type="RefSeq" id="WP_085618832.1">
    <property type="nucleotide sequence ID" value="NZ_JFKB01000006.1"/>
</dbReference>
<dbReference type="EMBL" id="JFKB01000006">
    <property type="protein sequence ID" value="OSQ48153.1"/>
    <property type="molecule type" value="Genomic_DNA"/>
</dbReference>
<name>A0A1Y2LCL4_9PROT</name>
<dbReference type="InterPro" id="IPR008030">
    <property type="entry name" value="NmrA-like"/>
</dbReference>
<dbReference type="PANTHER" id="PTHR47129:SF1">
    <property type="entry name" value="NMRA-LIKE DOMAIN-CONTAINING PROTEIN"/>
    <property type="match status" value="1"/>
</dbReference>
<dbReference type="CDD" id="cd05269">
    <property type="entry name" value="TMR_SDR_a"/>
    <property type="match status" value="1"/>
</dbReference>
<dbReference type="InterPro" id="IPR036291">
    <property type="entry name" value="NAD(P)-bd_dom_sf"/>
</dbReference>
<comment type="caution">
    <text evidence="2">The sequence shown here is derived from an EMBL/GenBank/DDBJ whole genome shotgun (WGS) entry which is preliminary data.</text>
</comment>
<sequence>MKILVTGATGQLGRLVVKHLQSRVSTDQIAVSVRDTAKAADLAAAGIDVRHGDYDDLALMTNAFKGIDTALIISGETDNETRIRQHRTAVDAAKAAGVKHLVYTSFIDARPESPFTYGAIHADTEKHIKESGLSFTLLRNSFYTDLLMAGIPHALETGDFGAPAGTGKVSYIPRNDLAEAAAVVLASPADHLNKTYDLSGTPVSFAEIAAAIADATGKEIQYTNLPPEVHTGILASLGLPGHLVEALTGMYTGTRNGDYNQTSDDFARIVGHPPQSTEDFLRHALANQA</sequence>
<dbReference type="Proteomes" id="UP000193396">
    <property type="component" value="Unassembled WGS sequence"/>
</dbReference>
<evidence type="ECO:0000313" key="2">
    <source>
        <dbReference type="EMBL" id="OSQ48153.1"/>
    </source>
</evidence>
<dbReference type="OrthoDB" id="7771794at2"/>
<reference evidence="2 3" key="1">
    <citation type="submission" date="2014-03" db="EMBL/GenBank/DDBJ databases">
        <title>The draft genome sequence of Thalassospira alkalitolerans JCM 18968.</title>
        <authorList>
            <person name="Lai Q."/>
            <person name="Shao Z."/>
        </authorList>
    </citation>
    <scope>NUCLEOTIDE SEQUENCE [LARGE SCALE GENOMIC DNA]</scope>
    <source>
        <strain evidence="2 3">JCM 18968</strain>
    </source>
</reference>
<dbReference type="Pfam" id="PF05368">
    <property type="entry name" value="NmrA"/>
    <property type="match status" value="1"/>
</dbReference>
<proteinExistence type="predicted"/>
<dbReference type="AlphaFoldDB" id="A0A1Y2LCL4"/>
<protein>
    <submittedName>
        <fullName evidence="2">Nucleoside-diphosphate sugar epimerase</fullName>
    </submittedName>
</protein>
<gene>
    <name evidence="2" type="ORF">TALK_10615</name>
</gene>
<dbReference type="STRING" id="1293890.TALK_10615"/>
<organism evidence="2 3">
    <name type="scientific">Thalassospira alkalitolerans</name>
    <dbReference type="NCBI Taxonomy" id="1293890"/>
    <lineage>
        <taxon>Bacteria</taxon>
        <taxon>Pseudomonadati</taxon>
        <taxon>Pseudomonadota</taxon>
        <taxon>Alphaproteobacteria</taxon>
        <taxon>Rhodospirillales</taxon>
        <taxon>Thalassospiraceae</taxon>
        <taxon>Thalassospira</taxon>
    </lineage>
</organism>
<evidence type="ECO:0000313" key="3">
    <source>
        <dbReference type="Proteomes" id="UP000193396"/>
    </source>
</evidence>
<dbReference type="InterPro" id="IPR052718">
    <property type="entry name" value="NmrA-type_oxidoreductase"/>
</dbReference>
<feature type="domain" description="NmrA-like" evidence="1">
    <location>
        <begin position="2"/>
        <end position="252"/>
    </location>
</feature>